<name>A0ABD2W884_9HYME</name>
<feature type="region of interest" description="Disordered" evidence="2">
    <location>
        <begin position="17"/>
        <end position="58"/>
    </location>
</feature>
<evidence type="ECO:0000256" key="2">
    <source>
        <dbReference type="SAM" id="MobiDB-lite"/>
    </source>
</evidence>
<protein>
    <recommendedName>
        <fullName evidence="5">BEN domain-containing protein</fullName>
    </recommendedName>
</protein>
<comment type="caution">
    <text evidence="3">The sequence shown here is derived from an EMBL/GenBank/DDBJ whole genome shotgun (WGS) entry which is preliminary data.</text>
</comment>
<evidence type="ECO:0000313" key="4">
    <source>
        <dbReference type="Proteomes" id="UP001627154"/>
    </source>
</evidence>
<evidence type="ECO:0000256" key="1">
    <source>
        <dbReference type="SAM" id="Coils"/>
    </source>
</evidence>
<dbReference type="EMBL" id="JBJJXI010000123">
    <property type="protein sequence ID" value="KAL3389103.1"/>
    <property type="molecule type" value="Genomic_DNA"/>
</dbReference>
<evidence type="ECO:0008006" key="5">
    <source>
        <dbReference type="Google" id="ProtNLM"/>
    </source>
</evidence>
<proteinExistence type="predicted"/>
<feature type="compositionally biased region" description="Basic and acidic residues" evidence="2">
    <location>
        <begin position="21"/>
        <end position="33"/>
    </location>
</feature>
<sequence length="356" mass="40913">MKVLVTKMSNMKMKVSKIKKKTEQVTEKNEKTTFDSLISSSSSESEEISINNSPSESQRISLQKLKGQSDFSQNDDIIDSPVTTKFIDTEKNSGSLRGDSLSYYERKIRDLEDKLSDCRRENEDLHRIIEKNNLLYKKSQEKIRSCITINQQLKRILSGEEIDVGSRDYSSITDEKFGSVNSIVSSTPSSHPWSFQTIRRKDLSCPAIACVNSLEHLKEQPVHREWEHFDKPDHLLLLREQFSKELVDSAATSSSSKEKKLKEIYDRVRAKPEYAPLIGQVSFYETNKERMRRSQSKNKPKIPKSLSKLVPMNDSNNVFSCTFYNRNWATNLLQKEIASELPLEGICLIMGSEFFS</sequence>
<keyword evidence="1" id="KW-0175">Coiled coil</keyword>
<reference evidence="3 4" key="1">
    <citation type="journal article" date="2024" name="bioRxiv">
        <title>A reference genome for Trichogramma kaykai: A tiny desert-dwelling parasitoid wasp with competing sex-ratio distorters.</title>
        <authorList>
            <person name="Culotta J."/>
            <person name="Lindsey A.R."/>
        </authorList>
    </citation>
    <scope>NUCLEOTIDE SEQUENCE [LARGE SCALE GENOMIC DNA]</scope>
    <source>
        <strain evidence="3 4">KSX58</strain>
    </source>
</reference>
<keyword evidence="4" id="KW-1185">Reference proteome</keyword>
<feature type="compositionally biased region" description="Low complexity" evidence="2">
    <location>
        <begin position="36"/>
        <end position="57"/>
    </location>
</feature>
<organism evidence="3 4">
    <name type="scientific">Trichogramma kaykai</name>
    <dbReference type="NCBI Taxonomy" id="54128"/>
    <lineage>
        <taxon>Eukaryota</taxon>
        <taxon>Metazoa</taxon>
        <taxon>Ecdysozoa</taxon>
        <taxon>Arthropoda</taxon>
        <taxon>Hexapoda</taxon>
        <taxon>Insecta</taxon>
        <taxon>Pterygota</taxon>
        <taxon>Neoptera</taxon>
        <taxon>Endopterygota</taxon>
        <taxon>Hymenoptera</taxon>
        <taxon>Apocrita</taxon>
        <taxon>Proctotrupomorpha</taxon>
        <taxon>Chalcidoidea</taxon>
        <taxon>Trichogrammatidae</taxon>
        <taxon>Trichogramma</taxon>
    </lineage>
</organism>
<accession>A0ABD2W884</accession>
<gene>
    <name evidence="3" type="ORF">TKK_015376</name>
</gene>
<feature type="coiled-coil region" evidence="1">
    <location>
        <begin position="101"/>
        <end position="128"/>
    </location>
</feature>
<evidence type="ECO:0000313" key="3">
    <source>
        <dbReference type="EMBL" id="KAL3389103.1"/>
    </source>
</evidence>
<dbReference type="AlphaFoldDB" id="A0ABD2W884"/>
<dbReference type="Proteomes" id="UP001627154">
    <property type="component" value="Unassembled WGS sequence"/>
</dbReference>